<dbReference type="EMBL" id="FLYE01000034">
    <property type="protein sequence ID" value="SCA57220.1"/>
    <property type="molecule type" value="Genomic_DNA"/>
</dbReference>
<proteinExistence type="predicted"/>
<reference evidence="1 2" key="1">
    <citation type="submission" date="2016-07" db="EMBL/GenBank/DDBJ databases">
        <authorList>
            <person name="Lefevre C.T."/>
        </authorList>
    </citation>
    <scope>NUCLEOTIDE SEQUENCE [LARGE SCALE GENOMIC DNA]</scope>
    <source>
        <strain evidence="1">PR1</strain>
    </source>
</reference>
<accession>A0A1C3RIY2</accession>
<dbReference type="OrthoDB" id="9927745at2"/>
<keyword evidence="2" id="KW-1185">Reference proteome</keyword>
<dbReference type="Proteomes" id="UP000231658">
    <property type="component" value="Unassembled WGS sequence"/>
</dbReference>
<name>A0A1C3RIY2_9PROT</name>
<evidence type="ECO:0000313" key="1">
    <source>
        <dbReference type="EMBL" id="SCA57220.1"/>
    </source>
</evidence>
<evidence type="ECO:0000313" key="2">
    <source>
        <dbReference type="Proteomes" id="UP000231658"/>
    </source>
</evidence>
<dbReference type="RefSeq" id="WP_069189254.1">
    <property type="nucleotide sequence ID" value="NZ_FLYE01000034.1"/>
</dbReference>
<sequence>MAYEQHSPRVVGTRFFAKYGYDDSLTRVSMNLTSSQDEVFWKRVLDVLDELRADELRGVPS</sequence>
<gene>
    <name evidence="1" type="ORF">MTBPR1_40243</name>
</gene>
<dbReference type="AlphaFoldDB" id="A0A1C3RIY2"/>
<protein>
    <submittedName>
        <fullName evidence="1">Uncharacterized protein</fullName>
    </submittedName>
</protein>
<organism evidence="1 2">
    <name type="scientific">Candidatus Terasakiella magnetica</name>
    <dbReference type="NCBI Taxonomy" id="1867952"/>
    <lineage>
        <taxon>Bacteria</taxon>
        <taxon>Pseudomonadati</taxon>
        <taxon>Pseudomonadota</taxon>
        <taxon>Alphaproteobacteria</taxon>
        <taxon>Rhodospirillales</taxon>
        <taxon>Terasakiellaceae</taxon>
        <taxon>Terasakiella</taxon>
    </lineage>
</organism>